<evidence type="ECO:0000313" key="2">
    <source>
        <dbReference type="Proteomes" id="UP000439903"/>
    </source>
</evidence>
<gene>
    <name evidence="1" type="ORF">F8M41_026270</name>
</gene>
<dbReference type="GO" id="GO:0016787">
    <property type="term" value="F:hydrolase activity"/>
    <property type="evidence" value="ECO:0007669"/>
    <property type="project" value="UniProtKB-KW"/>
</dbReference>
<protein>
    <submittedName>
        <fullName evidence="1">Fatty-acid amide hydrolase 2 isoform X1</fullName>
    </submittedName>
</protein>
<comment type="caution">
    <text evidence="1">The sequence shown here is derived from an EMBL/GenBank/DDBJ whole genome shotgun (WGS) entry which is preliminary data.</text>
</comment>
<dbReference type="AlphaFoldDB" id="A0A8H4A9H9"/>
<keyword evidence="1" id="KW-0378">Hydrolase</keyword>
<keyword evidence="2" id="KW-1185">Reference proteome</keyword>
<dbReference type="Proteomes" id="UP000439903">
    <property type="component" value="Unassembled WGS sequence"/>
</dbReference>
<dbReference type="EMBL" id="WTPW01000972">
    <property type="protein sequence ID" value="KAF0465451.1"/>
    <property type="molecule type" value="Genomic_DNA"/>
</dbReference>
<accession>A0A8H4A9H9</accession>
<evidence type="ECO:0000313" key="1">
    <source>
        <dbReference type="EMBL" id="KAF0465451.1"/>
    </source>
</evidence>
<organism evidence="1 2">
    <name type="scientific">Gigaspora margarita</name>
    <dbReference type="NCBI Taxonomy" id="4874"/>
    <lineage>
        <taxon>Eukaryota</taxon>
        <taxon>Fungi</taxon>
        <taxon>Fungi incertae sedis</taxon>
        <taxon>Mucoromycota</taxon>
        <taxon>Glomeromycotina</taxon>
        <taxon>Glomeromycetes</taxon>
        <taxon>Diversisporales</taxon>
        <taxon>Gigasporaceae</taxon>
        <taxon>Gigaspora</taxon>
    </lineage>
</organism>
<proteinExistence type="predicted"/>
<name>A0A8H4A9H9_GIGMA</name>
<reference evidence="1 2" key="1">
    <citation type="journal article" date="2019" name="Environ. Microbiol.">
        <title>At the nexus of three kingdoms: the genome of the mycorrhizal fungus Gigaspora margarita provides insights into plant, endobacterial and fungal interactions.</title>
        <authorList>
            <person name="Venice F."/>
            <person name="Ghignone S."/>
            <person name="Salvioli di Fossalunga A."/>
            <person name="Amselem J."/>
            <person name="Novero M."/>
            <person name="Xianan X."/>
            <person name="Sedzielewska Toro K."/>
            <person name="Morin E."/>
            <person name="Lipzen A."/>
            <person name="Grigoriev I.V."/>
            <person name="Henrissat B."/>
            <person name="Martin F.M."/>
            <person name="Bonfante P."/>
        </authorList>
    </citation>
    <scope>NUCLEOTIDE SEQUENCE [LARGE SCALE GENOMIC DNA]</scope>
    <source>
        <strain evidence="1 2">BEG34</strain>
    </source>
</reference>
<sequence length="98" mass="11559">MNDENIYSKLLENDEFPKNNEFYEDNEFSENNEFSEGYEFPENDKFLEDDEFSGNDKFPEFSENDELGYELSENNPSFAVSAVHVDNQPPIIKKKKNK</sequence>